<keyword evidence="1" id="KW-0378">Hydrolase</keyword>
<organism evidence="4 5">
    <name type="scientific">Stakelama sediminis</name>
    <dbReference type="NCBI Taxonomy" id="463200"/>
    <lineage>
        <taxon>Bacteria</taxon>
        <taxon>Pseudomonadati</taxon>
        <taxon>Pseudomonadota</taxon>
        <taxon>Alphaproteobacteria</taxon>
        <taxon>Sphingomonadales</taxon>
        <taxon>Sphingomonadaceae</taxon>
        <taxon>Stakelama</taxon>
    </lineage>
</organism>
<dbReference type="SUPFAM" id="SSF53474">
    <property type="entry name" value="alpha/beta-Hydrolases"/>
    <property type="match status" value="1"/>
</dbReference>
<dbReference type="InterPro" id="IPR001375">
    <property type="entry name" value="Peptidase_S9_cat"/>
</dbReference>
<evidence type="ECO:0000313" key="5">
    <source>
        <dbReference type="Proteomes" id="UP000554342"/>
    </source>
</evidence>
<dbReference type="RefSeq" id="WP_246359876.1">
    <property type="nucleotide sequence ID" value="NZ_BAABIF010000030.1"/>
</dbReference>
<keyword evidence="2" id="KW-0732">Signal</keyword>
<feature type="chain" id="PRO_5032750107" evidence="2">
    <location>
        <begin position="21"/>
        <end position="332"/>
    </location>
</feature>
<dbReference type="PANTHER" id="PTHR48081:SF6">
    <property type="entry name" value="PEPTIDASE S9 PROLYL OLIGOPEPTIDASE CATALYTIC DOMAIN-CONTAINING PROTEIN"/>
    <property type="match status" value="1"/>
</dbReference>
<proteinExistence type="predicted"/>
<dbReference type="InterPro" id="IPR029058">
    <property type="entry name" value="AB_hydrolase_fold"/>
</dbReference>
<keyword evidence="5" id="KW-1185">Reference proteome</keyword>
<feature type="signal peptide" evidence="2">
    <location>
        <begin position="1"/>
        <end position="20"/>
    </location>
</feature>
<sequence length="332" mass="35973">MQKIGVVLAFVLLVVGVNGAAVSQTSKTTDAAAKVKIVSRQMVWTPGPGGEQIPLWPKGMALQKPDTGDHPEEVGNGSGLVAGRLWHWAGYVTRPTMTIYRPKGKNTGAALMVFPGGGYEVVAMDLEGTEICDWATAQGMTCVVLKYRVPQDWHPKSCRPCDREPQPFLPLQDAERAMGLLRERAGSLHIDPHRIGVIGFSAGGHLVTAISNATGRSYPPVDAADRLSARPDFAIAVYPGHLWSGHGMDLHTYDPVRSDAPPTFIVQADNDPTDDVRNSISYFLALKAAKVPVEMHIYAKGGHAFGMRPTSAPITTEWPKLAVQWLHSIKML</sequence>
<accession>A0A840Z1J1</accession>
<dbReference type="Pfam" id="PF00326">
    <property type="entry name" value="Peptidase_S9"/>
    <property type="match status" value="1"/>
</dbReference>
<evidence type="ECO:0000256" key="2">
    <source>
        <dbReference type="SAM" id="SignalP"/>
    </source>
</evidence>
<dbReference type="InterPro" id="IPR050300">
    <property type="entry name" value="GDXG_lipolytic_enzyme"/>
</dbReference>
<dbReference type="GO" id="GO:0006508">
    <property type="term" value="P:proteolysis"/>
    <property type="evidence" value="ECO:0007669"/>
    <property type="project" value="InterPro"/>
</dbReference>
<dbReference type="AlphaFoldDB" id="A0A840Z1J1"/>
<feature type="domain" description="Peptidase S9 prolyl oligopeptidase catalytic" evidence="3">
    <location>
        <begin position="189"/>
        <end position="307"/>
    </location>
</feature>
<dbReference type="Gene3D" id="3.40.50.1820">
    <property type="entry name" value="alpha/beta hydrolase"/>
    <property type="match status" value="1"/>
</dbReference>
<dbReference type="GO" id="GO:0008236">
    <property type="term" value="F:serine-type peptidase activity"/>
    <property type="evidence" value="ECO:0007669"/>
    <property type="project" value="InterPro"/>
</dbReference>
<protein>
    <submittedName>
        <fullName evidence="4">Acetyl esterase/lipase</fullName>
    </submittedName>
</protein>
<gene>
    <name evidence="4" type="ORF">FHR23_002552</name>
</gene>
<evidence type="ECO:0000259" key="3">
    <source>
        <dbReference type="Pfam" id="PF00326"/>
    </source>
</evidence>
<dbReference type="EMBL" id="JACIJI010000005">
    <property type="protein sequence ID" value="MBB5719604.1"/>
    <property type="molecule type" value="Genomic_DNA"/>
</dbReference>
<dbReference type="PANTHER" id="PTHR48081">
    <property type="entry name" value="AB HYDROLASE SUPERFAMILY PROTEIN C4A8.06C"/>
    <property type="match status" value="1"/>
</dbReference>
<name>A0A840Z1J1_9SPHN</name>
<evidence type="ECO:0000313" key="4">
    <source>
        <dbReference type="EMBL" id="MBB5719604.1"/>
    </source>
</evidence>
<comment type="caution">
    <text evidence="4">The sequence shown here is derived from an EMBL/GenBank/DDBJ whole genome shotgun (WGS) entry which is preliminary data.</text>
</comment>
<evidence type="ECO:0000256" key="1">
    <source>
        <dbReference type="ARBA" id="ARBA00022801"/>
    </source>
</evidence>
<reference evidence="4 5" key="1">
    <citation type="submission" date="2020-08" db="EMBL/GenBank/DDBJ databases">
        <title>Genomic Encyclopedia of Type Strains, Phase IV (KMG-IV): sequencing the most valuable type-strain genomes for metagenomic binning, comparative biology and taxonomic classification.</title>
        <authorList>
            <person name="Goeker M."/>
        </authorList>
    </citation>
    <scope>NUCLEOTIDE SEQUENCE [LARGE SCALE GENOMIC DNA]</scope>
    <source>
        <strain evidence="4 5">DSM 27203</strain>
    </source>
</reference>
<dbReference type="Proteomes" id="UP000554342">
    <property type="component" value="Unassembled WGS sequence"/>
</dbReference>